<dbReference type="Proteomes" id="UP000053257">
    <property type="component" value="Unassembled WGS sequence"/>
</dbReference>
<dbReference type="AlphaFoldDB" id="A0A0C3PBC2"/>
<dbReference type="OrthoDB" id="3164835at2759"/>
<reference evidence="1 2" key="1">
    <citation type="journal article" date="2014" name="PLoS Genet.">
        <title>Analysis of the Phlebiopsis gigantea genome, transcriptome and secretome provides insight into its pioneer colonization strategies of wood.</title>
        <authorList>
            <person name="Hori C."/>
            <person name="Ishida T."/>
            <person name="Igarashi K."/>
            <person name="Samejima M."/>
            <person name="Suzuki H."/>
            <person name="Master E."/>
            <person name="Ferreira P."/>
            <person name="Ruiz-Duenas F.J."/>
            <person name="Held B."/>
            <person name="Canessa P."/>
            <person name="Larrondo L.F."/>
            <person name="Schmoll M."/>
            <person name="Druzhinina I.S."/>
            <person name="Kubicek C.P."/>
            <person name="Gaskell J.A."/>
            <person name="Kersten P."/>
            <person name="St John F."/>
            <person name="Glasner J."/>
            <person name="Sabat G."/>
            <person name="Splinter BonDurant S."/>
            <person name="Syed K."/>
            <person name="Yadav J."/>
            <person name="Mgbeahuruike A.C."/>
            <person name="Kovalchuk A."/>
            <person name="Asiegbu F.O."/>
            <person name="Lackner G."/>
            <person name="Hoffmeister D."/>
            <person name="Rencoret J."/>
            <person name="Gutierrez A."/>
            <person name="Sun H."/>
            <person name="Lindquist E."/>
            <person name="Barry K."/>
            <person name="Riley R."/>
            <person name="Grigoriev I.V."/>
            <person name="Henrissat B."/>
            <person name="Kues U."/>
            <person name="Berka R.M."/>
            <person name="Martinez A.T."/>
            <person name="Covert S.F."/>
            <person name="Blanchette R.A."/>
            <person name="Cullen D."/>
        </authorList>
    </citation>
    <scope>NUCLEOTIDE SEQUENCE [LARGE SCALE GENOMIC DNA]</scope>
    <source>
        <strain evidence="1 2">11061_1 CR5-6</strain>
    </source>
</reference>
<dbReference type="InterPro" id="IPR011333">
    <property type="entry name" value="SKP1/BTB/POZ_sf"/>
</dbReference>
<evidence type="ECO:0000313" key="1">
    <source>
        <dbReference type="EMBL" id="KIP02223.1"/>
    </source>
</evidence>
<dbReference type="STRING" id="745531.A0A0C3PBC2"/>
<sequence>MHPSTDEYDSHLFPFDEGDIVVRSCDDQDFMMYKLDLSRASPVFRNMWSLPQPTKNLLDGTSSKYGLAVVKLAESAEVLTILLALCTPMHDANKSFRDIADAARILEAARKYEMAWVIEQAWKAMRKLAQDEPIRAYAAACRLGLKEEIVHAAKMCLRVPIETILACEAEELEQITSTQLRRLVKYRSDCSKAVEDTLQMLRGDSHGM</sequence>
<proteinExistence type="predicted"/>
<keyword evidence="2" id="KW-1185">Reference proteome</keyword>
<dbReference type="EMBL" id="KN840691">
    <property type="protein sequence ID" value="KIP02223.1"/>
    <property type="molecule type" value="Genomic_DNA"/>
</dbReference>
<evidence type="ECO:0000313" key="2">
    <source>
        <dbReference type="Proteomes" id="UP000053257"/>
    </source>
</evidence>
<gene>
    <name evidence="1" type="ORF">PHLGIDRAFT_130854</name>
</gene>
<protein>
    <recommendedName>
        <fullName evidence="3">BTB domain-containing protein</fullName>
    </recommendedName>
</protein>
<dbReference type="HOGENOM" id="CLU_052397_3_0_1"/>
<evidence type="ECO:0008006" key="3">
    <source>
        <dbReference type="Google" id="ProtNLM"/>
    </source>
</evidence>
<name>A0A0C3PBC2_PHLG1</name>
<accession>A0A0C3PBC2</accession>
<organism evidence="1 2">
    <name type="scientific">Phlebiopsis gigantea (strain 11061_1 CR5-6)</name>
    <name type="common">White-rot fungus</name>
    <name type="synonym">Peniophora gigantea</name>
    <dbReference type="NCBI Taxonomy" id="745531"/>
    <lineage>
        <taxon>Eukaryota</taxon>
        <taxon>Fungi</taxon>
        <taxon>Dikarya</taxon>
        <taxon>Basidiomycota</taxon>
        <taxon>Agaricomycotina</taxon>
        <taxon>Agaricomycetes</taxon>
        <taxon>Polyporales</taxon>
        <taxon>Phanerochaetaceae</taxon>
        <taxon>Phlebiopsis</taxon>
    </lineage>
</organism>
<dbReference type="Gene3D" id="3.30.710.10">
    <property type="entry name" value="Potassium Channel Kv1.1, Chain A"/>
    <property type="match status" value="1"/>
</dbReference>